<dbReference type="GO" id="GO:0005886">
    <property type="term" value="C:plasma membrane"/>
    <property type="evidence" value="ECO:0007669"/>
    <property type="project" value="TreeGrafter"/>
</dbReference>
<dbReference type="InterPro" id="IPR004698">
    <property type="entry name" value="Zn/Fe_permease_fun/pln"/>
</dbReference>
<feature type="transmembrane region" description="Helical" evidence="8">
    <location>
        <begin position="196"/>
        <end position="217"/>
    </location>
</feature>
<dbReference type="PANTHER" id="PTHR11040:SF44">
    <property type="entry name" value="PROTEIN ZNTC-RELATED"/>
    <property type="match status" value="1"/>
</dbReference>
<sequence length="351" mass="37637">MAEPAASLAEAVVEALDCGPAVEDECYNKASALRLKGWAIAVIFLASALGVLIPLSGRRLNFLKPEGNPFFIAKVFAAGVILATAFIHMLPTAHDVLGNPCLPEDPWGKFAWAGFIAMLGALATLVMDFAATEFYLSRQKQQQPIEESKVDNLAGSYNVDSVEKQSKAGVSLHDVAYPHIHAQEDEDSMFTHARHVVVAQVFEFGVVAHSIIIGITIGVSNSPCTIEPLFAALTFHQFFEGFALGGCIALARFRNASALFMGFTFAITTSLGIAIGMGISTTYNENSPTALMVIGIFDSISAGILVYMALVDLIAADFLSKRMRSDRKLQIYAFVALFLGCGAMSIIGVWA</sequence>
<evidence type="ECO:0000256" key="2">
    <source>
        <dbReference type="ARBA" id="ARBA00006939"/>
    </source>
</evidence>
<dbReference type="Proteomes" id="UP000822688">
    <property type="component" value="Chromosome 8"/>
</dbReference>
<feature type="transmembrane region" description="Helical" evidence="8">
    <location>
        <begin position="229"/>
        <end position="251"/>
    </location>
</feature>
<keyword evidence="7 8" id="KW-0472">Membrane</keyword>
<dbReference type="NCBIfam" id="TIGR00820">
    <property type="entry name" value="zip"/>
    <property type="match status" value="1"/>
</dbReference>
<keyword evidence="10" id="KW-1185">Reference proteome</keyword>
<proteinExistence type="inferred from homology"/>
<evidence type="ECO:0000256" key="4">
    <source>
        <dbReference type="ARBA" id="ARBA00022692"/>
    </source>
</evidence>
<keyword evidence="6 8" id="KW-0406">Ion transport</keyword>
<dbReference type="InterPro" id="IPR003689">
    <property type="entry name" value="ZIP"/>
</dbReference>
<feature type="transmembrane region" description="Helical" evidence="8">
    <location>
        <begin position="110"/>
        <end position="131"/>
    </location>
</feature>
<dbReference type="Pfam" id="PF02535">
    <property type="entry name" value="Zip"/>
    <property type="match status" value="1"/>
</dbReference>
<accession>A0A8T0H618</accession>
<dbReference type="EMBL" id="CM026429">
    <property type="protein sequence ID" value="KAG0564552.1"/>
    <property type="molecule type" value="Genomic_DNA"/>
</dbReference>
<evidence type="ECO:0000256" key="3">
    <source>
        <dbReference type="ARBA" id="ARBA00022448"/>
    </source>
</evidence>
<evidence type="ECO:0000313" key="9">
    <source>
        <dbReference type="EMBL" id="KAG0564552.1"/>
    </source>
</evidence>
<gene>
    <name evidence="9" type="ORF">KC19_8G119900</name>
</gene>
<evidence type="ECO:0000256" key="5">
    <source>
        <dbReference type="ARBA" id="ARBA00022989"/>
    </source>
</evidence>
<feature type="transmembrane region" description="Helical" evidence="8">
    <location>
        <begin position="258"/>
        <end position="279"/>
    </location>
</feature>
<protein>
    <submittedName>
        <fullName evidence="9">Uncharacterized protein</fullName>
    </submittedName>
</protein>
<keyword evidence="3 8" id="KW-0813">Transport</keyword>
<comment type="subcellular location">
    <subcellularLocation>
        <location evidence="1 8">Membrane</location>
        <topology evidence="1 8">Multi-pass membrane protein</topology>
    </subcellularLocation>
</comment>
<evidence type="ECO:0000313" key="10">
    <source>
        <dbReference type="Proteomes" id="UP000822688"/>
    </source>
</evidence>
<evidence type="ECO:0000256" key="6">
    <source>
        <dbReference type="ARBA" id="ARBA00023065"/>
    </source>
</evidence>
<evidence type="ECO:0000256" key="8">
    <source>
        <dbReference type="RuleBase" id="RU362088"/>
    </source>
</evidence>
<feature type="transmembrane region" description="Helical" evidence="8">
    <location>
        <begin position="331"/>
        <end position="350"/>
    </location>
</feature>
<comment type="caution">
    <text evidence="9">The sequence shown here is derived from an EMBL/GenBank/DDBJ whole genome shotgun (WGS) entry which is preliminary data.</text>
</comment>
<evidence type="ECO:0000256" key="1">
    <source>
        <dbReference type="ARBA" id="ARBA00004141"/>
    </source>
</evidence>
<evidence type="ECO:0000256" key="7">
    <source>
        <dbReference type="ARBA" id="ARBA00023136"/>
    </source>
</evidence>
<name>A0A8T0H618_CERPU</name>
<feature type="transmembrane region" description="Helical" evidence="8">
    <location>
        <begin position="291"/>
        <end position="319"/>
    </location>
</feature>
<dbReference type="GO" id="GO:0005385">
    <property type="term" value="F:zinc ion transmembrane transporter activity"/>
    <property type="evidence" value="ECO:0007669"/>
    <property type="project" value="InterPro"/>
</dbReference>
<keyword evidence="4 8" id="KW-0812">Transmembrane</keyword>
<reference evidence="9" key="1">
    <citation type="submission" date="2020-06" db="EMBL/GenBank/DDBJ databases">
        <title>WGS assembly of Ceratodon purpureus strain R40.</title>
        <authorList>
            <person name="Carey S.B."/>
            <person name="Jenkins J."/>
            <person name="Shu S."/>
            <person name="Lovell J.T."/>
            <person name="Sreedasyam A."/>
            <person name="Maumus F."/>
            <person name="Tiley G.P."/>
            <person name="Fernandez-Pozo N."/>
            <person name="Barry K."/>
            <person name="Chen C."/>
            <person name="Wang M."/>
            <person name="Lipzen A."/>
            <person name="Daum C."/>
            <person name="Saski C.A."/>
            <person name="Payton A.C."/>
            <person name="Mcbreen J.C."/>
            <person name="Conrad R.E."/>
            <person name="Kollar L.M."/>
            <person name="Olsson S."/>
            <person name="Huttunen S."/>
            <person name="Landis J.B."/>
            <person name="Wickett N.J."/>
            <person name="Johnson M.G."/>
            <person name="Rensing S.A."/>
            <person name="Grimwood J."/>
            <person name="Schmutz J."/>
            <person name="Mcdaniel S.F."/>
        </authorList>
    </citation>
    <scope>NUCLEOTIDE SEQUENCE</scope>
    <source>
        <strain evidence="9">R40</strain>
    </source>
</reference>
<dbReference type="AlphaFoldDB" id="A0A8T0H618"/>
<keyword evidence="5 8" id="KW-1133">Transmembrane helix</keyword>
<comment type="similarity">
    <text evidence="2 8">Belongs to the ZIP transporter (TC 2.A.5) family.</text>
</comment>
<feature type="transmembrane region" description="Helical" evidence="8">
    <location>
        <begin position="69"/>
        <end position="90"/>
    </location>
</feature>
<dbReference type="PANTHER" id="PTHR11040">
    <property type="entry name" value="ZINC/IRON TRANSPORTER"/>
    <property type="match status" value="1"/>
</dbReference>
<organism evidence="9 10">
    <name type="scientific">Ceratodon purpureus</name>
    <name type="common">Fire moss</name>
    <name type="synonym">Dicranum purpureum</name>
    <dbReference type="NCBI Taxonomy" id="3225"/>
    <lineage>
        <taxon>Eukaryota</taxon>
        <taxon>Viridiplantae</taxon>
        <taxon>Streptophyta</taxon>
        <taxon>Embryophyta</taxon>
        <taxon>Bryophyta</taxon>
        <taxon>Bryophytina</taxon>
        <taxon>Bryopsida</taxon>
        <taxon>Dicranidae</taxon>
        <taxon>Pseudoditrichales</taxon>
        <taxon>Ditrichaceae</taxon>
        <taxon>Ceratodon</taxon>
    </lineage>
</organism>
<feature type="transmembrane region" description="Helical" evidence="8">
    <location>
        <begin position="37"/>
        <end position="57"/>
    </location>
</feature>